<dbReference type="EMBL" id="JACASF010000013">
    <property type="protein sequence ID" value="KAF6437927.1"/>
    <property type="molecule type" value="Genomic_DNA"/>
</dbReference>
<keyword evidence="2" id="KW-1185">Reference proteome</keyword>
<proteinExistence type="predicted"/>
<dbReference type="AlphaFoldDB" id="A0A7J8ER16"/>
<reference evidence="1 2" key="1">
    <citation type="journal article" date="2020" name="Nature">
        <title>Six reference-quality genomes reveal evolution of bat adaptations.</title>
        <authorList>
            <person name="Jebb D."/>
            <person name="Huang Z."/>
            <person name="Pippel M."/>
            <person name="Hughes G.M."/>
            <person name="Lavrichenko K."/>
            <person name="Devanna P."/>
            <person name="Winkler S."/>
            <person name="Jermiin L.S."/>
            <person name="Skirmuntt E.C."/>
            <person name="Katzourakis A."/>
            <person name="Burkitt-Gray L."/>
            <person name="Ray D.A."/>
            <person name="Sullivan K.A.M."/>
            <person name="Roscito J.G."/>
            <person name="Kirilenko B.M."/>
            <person name="Davalos L.M."/>
            <person name="Corthals A.P."/>
            <person name="Power M.L."/>
            <person name="Jones G."/>
            <person name="Ransome R.D."/>
            <person name="Dechmann D.K.N."/>
            <person name="Locatelli A.G."/>
            <person name="Puechmaille S.J."/>
            <person name="Fedrigo O."/>
            <person name="Jarvis E.D."/>
            <person name="Hiller M."/>
            <person name="Vernes S.C."/>
            <person name="Myers E.W."/>
            <person name="Teeling E.C."/>
        </authorList>
    </citation>
    <scope>NUCLEOTIDE SEQUENCE [LARGE SCALE GENOMIC DNA]</scope>
    <source>
        <strain evidence="1">MMolMol1</strain>
        <tissue evidence="1">Muscle</tissue>
    </source>
</reference>
<dbReference type="Proteomes" id="UP000550707">
    <property type="component" value="Unassembled WGS sequence"/>
</dbReference>
<accession>A0A7J8ER16</accession>
<evidence type="ECO:0000313" key="1">
    <source>
        <dbReference type="EMBL" id="KAF6437927.1"/>
    </source>
</evidence>
<sequence length="168" mass="18836">MQKYPWVRIERKKYKFSPPNPPPTHTPSESETLVWDPAMCGLMSPPCDSDAQSSLRSSWLHYARDVSTTLCGNLLLHLTFQDPSFCQTTAVDQSSHRFLTYVPKLLRDVCSASTSTNVLAACNFALETVSLKFSTTNYSFSCRRSWTCTKWNSTSSPLGHPLFSSPGE</sequence>
<protein>
    <submittedName>
        <fullName evidence="1">Uncharacterized protein</fullName>
    </submittedName>
</protein>
<dbReference type="InParanoid" id="A0A7J8ER16"/>
<name>A0A7J8ER16_MOLMO</name>
<comment type="caution">
    <text evidence="1">The sequence shown here is derived from an EMBL/GenBank/DDBJ whole genome shotgun (WGS) entry which is preliminary data.</text>
</comment>
<gene>
    <name evidence="1" type="ORF">HJG59_008650</name>
</gene>
<evidence type="ECO:0000313" key="2">
    <source>
        <dbReference type="Proteomes" id="UP000550707"/>
    </source>
</evidence>
<organism evidence="1 2">
    <name type="scientific">Molossus molossus</name>
    <name type="common">Pallas' mastiff bat</name>
    <name type="synonym">Vespertilio molossus</name>
    <dbReference type="NCBI Taxonomy" id="27622"/>
    <lineage>
        <taxon>Eukaryota</taxon>
        <taxon>Metazoa</taxon>
        <taxon>Chordata</taxon>
        <taxon>Craniata</taxon>
        <taxon>Vertebrata</taxon>
        <taxon>Euteleostomi</taxon>
        <taxon>Mammalia</taxon>
        <taxon>Eutheria</taxon>
        <taxon>Laurasiatheria</taxon>
        <taxon>Chiroptera</taxon>
        <taxon>Yangochiroptera</taxon>
        <taxon>Molossidae</taxon>
        <taxon>Molossus</taxon>
    </lineage>
</organism>